<proteinExistence type="predicted"/>
<dbReference type="RefSeq" id="WP_106678514.1">
    <property type="nucleotide sequence ID" value="NZ_PXWG01000058.1"/>
</dbReference>
<organism evidence="2 3">
    <name type="scientific">Streptosporangium nondiastaticum</name>
    <dbReference type="NCBI Taxonomy" id="35764"/>
    <lineage>
        <taxon>Bacteria</taxon>
        <taxon>Bacillati</taxon>
        <taxon>Actinomycetota</taxon>
        <taxon>Actinomycetes</taxon>
        <taxon>Streptosporangiales</taxon>
        <taxon>Streptosporangiaceae</taxon>
        <taxon>Streptosporangium</taxon>
    </lineage>
</organism>
<dbReference type="EMBL" id="PXWG01000058">
    <property type="protein sequence ID" value="PSJ26848.1"/>
    <property type="molecule type" value="Genomic_DNA"/>
</dbReference>
<dbReference type="AlphaFoldDB" id="A0A9X7JNL8"/>
<accession>A0A9X7JNL8</accession>
<keyword evidence="3" id="KW-1185">Reference proteome</keyword>
<evidence type="ECO:0000256" key="1">
    <source>
        <dbReference type="SAM" id="MobiDB-lite"/>
    </source>
</evidence>
<comment type="caution">
    <text evidence="2">The sequence shown here is derived from an EMBL/GenBank/DDBJ whole genome shotgun (WGS) entry which is preliminary data.</text>
</comment>
<sequence>MNHMRQEQGSDRPAGIDRVLAEAAVPTGTFDGYNERAALARIAGRVVWNRADAMDRRAQSIRHDHDRAGRAVPAAPPLGTARRTALHERAATELSSLSARVVHDRSAVAAMARLVDDPAIEPRGALAFACLLHLAGRHEGAAFWWRFAAGAGSATAARCLYLHHLQHSERQAAQWWLQQAAGLYAQDGDRILGTPPTPIRGDRRPSRYGVVESSARFFWEEGEEGPDRPACPGAPAAPSPDERWWRAVTTHLTAAVRNLEAHSDADYGTVPQPAPYLAAELEDCAGTRS</sequence>
<reference evidence="2 3" key="1">
    <citation type="submission" date="2018-03" db="EMBL/GenBank/DDBJ databases">
        <title>Chitinolytic properties of Streptosporangium nondiastaticum TBG75A20.</title>
        <authorList>
            <person name="Gayathri V."/>
            <person name="Shiburaj S."/>
        </authorList>
    </citation>
    <scope>NUCLEOTIDE SEQUENCE [LARGE SCALE GENOMIC DNA]</scope>
    <source>
        <strain evidence="2 3">TBG75A20</strain>
    </source>
</reference>
<name>A0A9X7JNL8_9ACTN</name>
<dbReference type="Proteomes" id="UP000242427">
    <property type="component" value="Unassembled WGS sequence"/>
</dbReference>
<gene>
    <name evidence="2" type="ORF">B7P34_20580</name>
</gene>
<protein>
    <submittedName>
        <fullName evidence="2">Uncharacterized protein</fullName>
    </submittedName>
</protein>
<evidence type="ECO:0000313" key="2">
    <source>
        <dbReference type="EMBL" id="PSJ26848.1"/>
    </source>
</evidence>
<dbReference type="OrthoDB" id="4321441at2"/>
<evidence type="ECO:0000313" key="3">
    <source>
        <dbReference type="Proteomes" id="UP000242427"/>
    </source>
</evidence>
<feature type="region of interest" description="Disordered" evidence="1">
    <location>
        <begin position="221"/>
        <end position="240"/>
    </location>
</feature>